<dbReference type="RefSeq" id="WP_036942839.1">
    <property type="nucleotide sequence ID" value="NZ_JQKC01000019.1"/>
</dbReference>
<feature type="transmembrane region" description="Helical" evidence="6">
    <location>
        <begin position="447"/>
        <end position="466"/>
    </location>
</feature>
<sequence length="517" mass="57200">MSKKSFISGAIILMLAGFVVKIFGFVYRIYLSNLIGSEGMGLFQLISPVYSLIILTLTSGVSIAVSKMVAEELARNNLINLRRITYCALVISLGGGLFISGGIFFFMDFFSREVLKDPRTHMSLLILVPCIPVIAASSALKGYYYGIQQVAPTAVSQIFEQIVKISVVLLLATKFMSRGLEYACAMATLGMALGEIANLSLLVFIYKFKKQTSNKNLSRKGIMRKRKIIKEIVRTAFPVSVNRFVTSIMAAFEFILIPRRLLEGGLNYSASMMEYGKLTGMAMPLIFFPSLVTSSLAITLVPAISEALSMKQLRSVNYRISKSIQFTFILGFIFTSIFLAFPNEIGGILYRREKVGDLLFLLAFTCIFAYLQQTLLGVLNGMDKQAVSLRNSIIGSIIRIGFVYFAIPSYGIKGYVVGIIISSGLVCILNLATVANTTGMVIDFRNWLIKPGLVSIIMFFISKYVYSFFGIFTQSITFNTILAVAANVCIGLILMTIIGVLNKDEMKRLYKGRPKIK</sequence>
<comment type="caution">
    <text evidence="7">The sequence shown here is derived from an EMBL/GenBank/DDBJ whole genome shotgun (WGS) entry which is preliminary data.</text>
</comment>
<dbReference type="InterPro" id="IPR024923">
    <property type="entry name" value="PG_synth_SpoVB"/>
</dbReference>
<dbReference type="CDD" id="cd13124">
    <property type="entry name" value="MATE_SpoVB_like"/>
    <property type="match status" value="1"/>
</dbReference>
<dbReference type="STRING" id="398512.Bccel_2675"/>
<dbReference type="eggNOG" id="COG2244">
    <property type="taxonomic scope" value="Bacteria"/>
</dbReference>
<proteinExistence type="predicted"/>
<dbReference type="PIRSF" id="PIRSF038958">
    <property type="entry name" value="PG_synth_SpoVB"/>
    <property type="match status" value="1"/>
</dbReference>
<evidence type="ECO:0000256" key="5">
    <source>
        <dbReference type="ARBA" id="ARBA00023136"/>
    </source>
</evidence>
<keyword evidence="3 6" id="KW-0812">Transmembrane</keyword>
<keyword evidence="2" id="KW-1003">Cell membrane</keyword>
<evidence type="ECO:0000313" key="8">
    <source>
        <dbReference type="Proteomes" id="UP000036923"/>
    </source>
</evidence>
<organism evidence="7 8">
    <name type="scientific">Pseudobacteroides cellulosolvens ATCC 35603 = DSM 2933</name>
    <dbReference type="NCBI Taxonomy" id="398512"/>
    <lineage>
        <taxon>Bacteria</taxon>
        <taxon>Bacillati</taxon>
        <taxon>Bacillota</taxon>
        <taxon>Clostridia</taxon>
        <taxon>Eubacteriales</taxon>
        <taxon>Oscillospiraceae</taxon>
        <taxon>Pseudobacteroides</taxon>
    </lineage>
</organism>
<keyword evidence="5 6" id="KW-0472">Membrane</keyword>
<feature type="transmembrane region" description="Helical" evidence="6">
    <location>
        <begin position="232"/>
        <end position="257"/>
    </location>
</feature>
<evidence type="ECO:0000256" key="1">
    <source>
        <dbReference type="ARBA" id="ARBA00004651"/>
    </source>
</evidence>
<evidence type="ECO:0000256" key="2">
    <source>
        <dbReference type="ARBA" id="ARBA00022475"/>
    </source>
</evidence>
<dbReference type="PATRIC" id="fig|398512.5.peg.2784"/>
<evidence type="ECO:0000313" key="7">
    <source>
        <dbReference type="EMBL" id="KNY27404.1"/>
    </source>
</evidence>
<comment type="subcellular location">
    <subcellularLocation>
        <location evidence="1">Cell membrane</location>
        <topology evidence="1">Multi-pass membrane protein</topology>
    </subcellularLocation>
</comment>
<dbReference type="InterPro" id="IPR002797">
    <property type="entry name" value="Polysacc_synth"/>
</dbReference>
<feature type="transmembrane region" description="Helical" evidence="6">
    <location>
        <begin position="126"/>
        <end position="146"/>
    </location>
</feature>
<dbReference type="PANTHER" id="PTHR30250">
    <property type="entry name" value="PST FAMILY PREDICTED COLANIC ACID TRANSPORTER"/>
    <property type="match status" value="1"/>
</dbReference>
<protein>
    <submittedName>
        <fullName evidence="7">Stage V sporulation protein B</fullName>
    </submittedName>
</protein>
<feature type="transmembrane region" description="Helical" evidence="6">
    <location>
        <begin position="158"/>
        <end position="176"/>
    </location>
</feature>
<evidence type="ECO:0000256" key="6">
    <source>
        <dbReference type="SAM" id="Phobius"/>
    </source>
</evidence>
<dbReference type="GO" id="GO:0005886">
    <property type="term" value="C:plasma membrane"/>
    <property type="evidence" value="ECO:0007669"/>
    <property type="project" value="UniProtKB-SubCell"/>
</dbReference>
<dbReference type="AlphaFoldDB" id="A0A0L6JNQ6"/>
<feature type="transmembrane region" description="Helical" evidence="6">
    <location>
        <begin position="86"/>
        <end position="106"/>
    </location>
</feature>
<feature type="transmembrane region" description="Helical" evidence="6">
    <location>
        <begin position="281"/>
        <end position="304"/>
    </location>
</feature>
<feature type="transmembrane region" description="Helical" evidence="6">
    <location>
        <begin position="358"/>
        <end position="379"/>
    </location>
</feature>
<feature type="transmembrane region" description="Helical" evidence="6">
    <location>
        <begin position="42"/>
        <end position="65"/>
    </location>
</feature>
<feature type="transmembrane region" description="Helical" evidence="6">
    <location>
        <begin position="182"/>
        <end position="206"/>
    </location>
</feature>
<reference evidence="8" key="1">
    <citation type="submission" date="2015-07" db="EMBL/GenBank/DDBJ databases">
        <title>Near-Complete Genome Sequence of the Cellulolytic Bacterium Bacteroides (Pseudobacteroides) cellulosolvens ATCC 35603.</title>
        <authorList>
            <person name="Dassa B."/>
            <person name="Utturkar S.M."/>
            <person name="Klingeman D.M."/>
            <person name="Hurt R.A."/>
            <person name="Keller M."/>
            <person name="Xu J."/>
            <person name="Reddy Y.H.K."/>
            <person name="Borovok I."/>
            <person name="Grinberg I.R."/>
            <person name="Lamed R."/>
            <person name="Zhivin O."/>
            <person name="Bayer E.A."/>
            <person name="Brown S.D."/>
        </authorList>
    </citation>
    <scope>NUCLEOTIDE SEQUENCE [LARGE SCALE GENOMIC DNA]</scope>
    <source>
        <strain evidence="8">DSM 2933</strain>
    </source>
</reference>
<dbReference type="EMBL" id="LGTC01000001">
    <property type="protein sequence ID" value="KNY27404.1"/>
    <property type="molecule type" value="Genomic_DNA"/>
</dbReference>
<feature type="transmembrane region" description="Helical" evidence="6">
    <location>
        <begin position="478"/>
        <end position="501"/>
    </location>
</feature>
<accession>A0A0L6JNQ6</accession>
<dbReference type="OrthoDB" id="9775950at2"/>
<feature type="transmembrane region" description="Helical" evidence="6">
    <location>
        <begin position="391"/>
        <end position="410"/>
    </location>
</feature>
<dbReference type="NCBIfam" id="TIGR02900">
    <property type="entry name" value="spore_V_B"/>
    <property type="match status" value="1"/>
</dbReference>
<feature type="transmembrane region" description="Helical" evidence="6">
    <location>
        <begin position="416"/>
        <end position="435"/>
    </location>
</feature>
<dbReference type="Proteomes" id="UP000036923">
    <property type="component" value="Unassembled WGS sequence"/>
</dbReference>
<feature type="transmembrane region" description="Helical" evidence="6">
    <location>
        <begin position="324"/>
        <end position="342"/>
    </location>
</feature>
<name>A0A0L6JNQ6_9FIRM</name>
<dbReference type="InterPro" id="IPR050833">
    <property type="entry name" value="Poly_Biosynth_Transport"/>
</dbReference>
<evidence type="ECO:0000256" key="3">
    <source>
        <dbReference type="ARBA" id="ARBA00022692"/>
    </source>
</evidence>
<keyword evidence="4 6" id="KW-1133">Transmembrane helix</keyword>
<keyword evidence="8" id="KW-1185">Reference proteome</keyword>
<evidence type="ECO:0000256" key="4">
    <source>
        <dbReference type="ARBA" id="ARBA00022989"/>
    </source>
</evidence>
<dbReference type="Pfam" id="PF01943">
    <property type="entry name" value="Polysacc_synt"/>
    <property type="match status" value="1"/>
</dbReference>
<gene>
    <name evidence="7" type="ORF">Bccel_2675</name>
</gene>
<feature type="transmembrane region" description="Helical" evidence="6">
    <location>
        <begin position="7"/>
        <end position="30"/>
    </location>
</feature>
<dbReference type="PANTHER" id="PTHR30250:SF24">
    <property type="entry name" value="STAGE V SPORULATION PROTEIN B"/>
    <property type="match status" value="1"/>
</dbReference>
<dbReference type="InterPro" id="IPR014249">
    <property type="entry name" value="Spore_V_B"/>
</dbReference>